<comment type="caution">
    <text evidence="4">The sequence shown here is derived from an EMBL/GenBank/DDBJ whole genome shotgun (WGS) entry which is preliminary data.</text>
</comment>
<feature type="transmembrane region" description="Helical" evidence="2">
    <location>
        <begin position="74"/>
        <end position="94"/>
    </location>
</feature>
<dbReference type="CDD" id="cd05379">
    <property type="entry name" value="CAP_bacterial"/>
    <property type="match status" value="1"/>
</dbReference>
<feature type="region of interest" description="Disordered" evidence="1">
    <location>
        <begin position="1"/>
        <end position="67"/>
    </location>
</feature>
<gene>
    <name evidence="4" type="ORF">Pme01_02780</name>
</gene>
<feature type="compositionally biased region" description="Low complexity" evidence="1">
    <location>
        <begin position="130"/>
        <end position="149"/>
    </location>
</feature>
<keyword evidence="2" id="KW-0472">Membrane</keyword>
<accession>A0A8J3T8V5</accession>
<feature type="compositionally biased region" description="Basic and acidic residues" evidence="1">
    <location>
        <begin position="1"/>
        <end position="10"/>
    </location>
</feature>
<feature type="compositionally biased region" description="Basic and acidic residues" evidence="1">
    <location>
        <begin position="213"/>
        <end position="223"/>
    </location>
</feature>
<dbReference type="PANTHER" id="PTHR31157:SF1">
    <property type="entry name" value="SCP DOMAIN-CONTAINING PROTEIN"/>
    <property type="match status" value="1"/>
</dbReference>
<dbReference type="EMBL" id="BOON01000002">
    <property type="protein sequence ID" value="GII20681.1"/>
    <property type="molecule type" value="Genomic_DNA"/>
</dbReference>
<evidence type="ECO:0000313" key="5">
    <source>
        <dbReference type="Proteomes" id="UP000599074"/>
    </source>
</evidence>
<dbReference type="Gene3D" id="3.40.33.10">
    <property type="entry name" value="CAP"/>
    <property type="match status" value="1"/>
</dbReference>
<name>A0A8J3T8V5_9ACTN</name>
<evidence type="ECO:0000256" key="2">
    <source>
        <dbReference type="SAM" id="Phobius"/>
    </source>
</evidence>
<dbReference type="InterPro" id="IPR014044">
    <property type="entry name" value="CAP_dom"/>
</dbReference>
<sequence length="280" mass="29218">MSRLGGHEPDDTVDMNASDPWAHTAPLPRSPYQDPYGGGAYGSQPYGDPRYGSPPSGGGPDPAGEEAKRRLSPLGIAGMVGAIVISIGLMAVLLRPVFASKSTATPNLPGLLDQPPAATLAPQSDPEIPVPTESPSATPSPTRSAAPTPRQAAGNAQVEDAVVALVNGVRRKAKCDPVRNDRRLREAARQHSADMAAGGFLSSTGSDGSSAADRMRAAGHDDPLSENLARGPESARDVVARWLDSREQRRNILDCDARSVGVGVVVSVDGTPYWTQDFGQ</sequence>
<feature type="region of interest" description="Disordered" evidence="1">
    <location>
        <begin position="197"/>
        <end position="234"/>
    </location>
</feature>
<feature type="compositionally biased region" description="Low complexity" evidence="1">
    <location>
        <begin position="45"/>
        <end position="54"/>
    </location>
</feature>
<feature type="region of interest" description="Disordered" evidence="1">
    <location>
        <begin position="109"/>
        <end position="156"/>
    </location>
</feature>
<dbReference type="Proteomes" id="UP000599074">
    <property type="component" value="Unassembled WGS sequence"/>
</dbReference>
<keyword evidence="2" id="KW-0812">Transmembrane</keyword>
<keyword evidence="2" id="KW-1133">Transmembrane helix</keyword>
<proteinExistence type="predicted"/>
<evidence type="ECO:0000259" key="3">
    <source>
        <dbReference type="Pfam" id="PF00188"/>
    </source>
</evidence>
<organism evidence="4 5">
    <name type="scientific">Planosporangium mesophilum</name>
    <dbReference type="NCBI Taxonomy" id="689768"/>
    <lineage>
        <taxon>Bacteria</taxon>
        <taxon>Bacillati</taxon>
        <taxon>Actinomycetota</taxon>
        <taxon>Actinomycetes</taxon>
        <taxon>Micromonosporales</taxon>
        <taxon>Micromonosporaceae</taxon>
        <taxon>Planosporangium</taxon>
    </lineage>
</organism>
<dbReference type="InterPro" id="IPR035940">
    <property type="entry name" value="CAP_sf"/>
</dbReference>
<evidence type="ECO:0000313" key="4">
    <source>
        <dbReference type="EMBL" id="GII20681.1"/>
    </source>
</evidence>
<dbReference type="AlphaFoldDB" id="A0A8J3T8V5"/>
<reference evidence="4" key="1">
    <citation type="submission" date="2021-01" db="EMBL/GenBank/DDBJ databases">
        <title>Whole genome shotgun sequence of Planosporangium mesophilum NBRC 109066.</title>
        <authorList>
            <person name="Komaki H."/>
            <person name="Tamura T."/>
        </authorList>
    </citation>
    <scope>NUCLEOTIDE SEQUENCE</scope>
    <source>
        <strain evidence="4">NBRC 109066</strain>
    </source>
</reference>
<dbReference type="Pfam" id="PF00188">
    <property type="entry name" value="CAP"/>
    <property type="match status" value="1"/>
</dbReference>
<dbReference type="PANTHER" id="PTHR31157">
    <property type="entry name" value="SCP DOMAIN-CONTAINING PROTEIN"/>
    <property type="match status" value="1"/>
</dbReference>
<dbReference type="SUPFAM" id="SSF55797">
    <property type="entry name" value="PR-1-like"/>
    <property type="match status" value="1"/>
</dbReference>
<protein>
    <recommendedName>
        <fullName evidence="3">SCP domain-containing protein</fullName>
    </recommendedName>
</protein>
<keyword evidence="5" id="KW-1185">Reference proteome</keyword>
<feature type="domain" description="SCP" evidence="3">
    <location>
        <begin position="164"/>
        <end position="278"/>
    </location>
</feature>
<feature type="compositionally biased region" description="Low complexity" evidence="1">
    <location>
        <begin position="198"/>
        <end position="210"/>
    </location>
</feature>
<evidence type="ECO:0000256" key="1">
    <source>
        <dbReference type="SAM" id="MobiDB-lite"/>
    </source>
</evidence>